<dbReference type="CDD" id="cd03887">
    <property type="entry name" value="M20_Acy1L2"/>
    <property type="match status" value="1"/>
</dbReference>
<dbReference type="AlphaFoldDB" id="A0A942UV75"/>
<evidence type="ECO:0000256" key="1">
    <source>
        <dbReference type="PIRNR" id="PIRNR037226"/>
    </source>
</evidence>
<dbReference type="SUPFAM" id="SSF55031">
    <property type="entry name" value="Bacterial exopeptidase dimerisation domain"/>
    <property type="match status" value="1"/>
</dbReference>
<dbReference type="InterPro" id="IPR017144">
    <property type="entry name" value="Xaa-Arg_dipeptidase"/>
</dbReference>
<dbReference type="Proteomes" id="UP000724672">
    <property type="component" value="Unassembled WGS sequence"/>
</dbReference>
<dbReference type="PIRSF" id="PIRSF037226">
    <property type="entry name" value="Amidohydrolase_ACY1L2_prd"/>
    <property type="match status" value="1"/>
</dbReference>
<reference evidence="3" key="1">
    <citation type="submission" date="2019-12" db="EMBL/GenBank/DDBJ databases">
        <title>Clostridiaceae gen. nov. sp. nov., isolated from sediment in Xinjiang, China.</title>
        <authorList>
            <person name="Zhang R."/>
        </authorList>
    </citation>
    <scope>NUCLEOTIDE SEQUENCE</scope>
    <source>
        <strain evidence="3">D2Q-11</strain>
    </source>
</reference>
<dbReference type="FunFam" id="3.30.70.360:FF:000004">
    <property type="entry name" value="Peptidase M20 domain-containing protein 2"/>
    <property type="match status" value="1"/>
</dbReference>
<dbReference type="InterPro" id="IPR052030">
    <property type="entry name" value="Peptidase_M20/M20A_hydrolases"/>
</dbReference>
<gene>
    <name evidence="3" type="ORF">GOQ27_06505</name>
</gene>
<dbReference type="Gene3D" id="3.40.630.10">
    <property type="entry name" value="Zn peptidases"/>
    <property type="match status" value="1"/>
</dbReference>
<dbReference type="Gene3D" id="3.30.70.360">
    <property type="match status" value="1"/>
</dbReference>
<evidence type="ECO:0000313" key="4">
    <source>
        <dbReference type="Proteomes" id="UP000724672"/>
    </source>
</evidence>
<dbReference type="PANTHER" id="PTHR30575:SF0">
    <property type="entry name" value="XAA-ARG DIPEPTIDASE"/>
    <property type="match status" value="1"/>
</dbReference>
<dbReference type="EMBL" id="WSFT01000028">
    <property type="protein sequence ID" value="MBS4538105.1"/>
    <property type="molecule type" value="Genomic_DNA"/>
</dbReference>
<accession>A0A942UV75</accession>
<comment type="similarity">
    <text evidence="1">Belongs to the peptidase M20A family.</text>
</comment>
<dbReference type="InterPro" id="IPR017439">
    <property type="entry name" value="Amidohydrolase"/>
</dbReference>
<name>A0A942UV75_9FIRM</name>
<keyword evidence="4" id="KW-1185">Reference proteome</keyword>
<sequence length="387" mass="42258">MDKDIDKLIGELERELIDLSEYIYNNPELGYEEHKSSKAHVDLLKKYDFDVDEKYMNMDTAFRAEFDSGKDGPTIAFLSEYDALPGIGHGCGHNILGATNTGAGIVLSKLIKGIGGKVIVFGTPAEETSGAKVEMADKGAFNNVDVAMVAHPSKEYCKSGESLAMEAIEFIFQGKSAHAASDPDKGINALDGAINTFNNINALREHVKPSARIHGIIKEGGKAANIVPDLAIAQFYVRATTKKYLIELSEKVKNCARGASLAAGTTLEFRNYEASYDNMVTNKVLSNIYTKFLKEAGVEEIIDPEQSYGSLDAGNVSHKCATIHPFFGISSKEIIAHTKEFAEATLTEEAYDNMKRTIKALVLTGVEVIKNPEALKDIKKEFDESIK</sequence>
<dbReference type="GO" id="GO:0016805">
    <property type="term" value="F:dipeptidase activity"/>
    <property type="evidence" value="ECO:0007669"/>
    <property type="project" value="InterPro"/>
</dbReference>
<comment type="caution">
    <text evidence="3">The sequence shown here is derived from an EMBL/GenBank/DDBJ whole genome shotgun (WGS) entry which is preliminary data.</text>
</comment>
<dbReference type="GO" id="GO:0046657">
    <property type="term" value="P:folic acid catabolic process"/>
    <property type="evidence" value="ECO:0007669"/>
    <property type="project" value="TreeGrafter"/>
</dbReference>
<proteinExistence type="inferred from homology"/>
<feature type="domain" description="Peptidase M20 dimerisation" evidence="2">
    <location>
        <begin position="170"/>
        <end position="256"/>
    </location>
</feature>
<dbReference type="Pfam" id="PF07687">
    <property type="entry name" value="M20_dimer"/>
    <property type="match status" value="1"/>
</dbReference>
<evidence type="ECO:0000313" key="3">
    <source>
        <dbReference type="EMBL" id="MBS4538105.1"/>
    </source>
</evidence>
<protein>
    <recommendedName>
        <fullName evidence="1">Peptidase M20 domain-containing protein 2</fullName>
    </recommendedName>
</protein>
<dbReference type="GO" id="GO:0005737">
    <property type="term" value="C:cytoplasm"/>
    <property type="evidence" value="ECO:0007669"/>
    <property type="project" value="TreeGrafter"/>
</dbReference>
<dbReference type="NCBIfam" id="TIGR01891">
    <property type="entry name" value="amidohydrolases"/>
    <property type="match status" value="1"/>
</dbReference>
<dbReference type="RefSeq" id="WP_203366026.1">
    <property type="nucleotide sequence ID" value="NZ_WSFT01000028.1"/>
</dbReference>
<organism evidence="3 4">
    <name type="scientific">Anaeromonas frigoriresistens</name>
    <dbReference type="NCBI Taxonomy" id="2683708"/>
    <lineage>
        <taxon>Bacteria</taxon>
        <taxon>Bacillati</taxon>
        <taxon>Bacillota</taxon>
        <taxon>Tissierellia</taxon>
        <taxon>Tissierellales</taxon>
        <taxon>Thermohalobacteraceae</taxon>
        <taxon>Anaeromonas</taxon>
    </lineage>
</organism>
<dbReference type="InterPro" id="IPR036264">
    <property type="entry name" value="Bact_exopeptidase_dim_dom"/>
</dbReference>
<dbReference type="GO" id="GO:0071713">
    <property type="term" value="F:para-aminobenzoyl-glutamate hydrolase activity"/>
    <property type="evidence" value="ECO:0007669"/>
    <property type="project" value="TreeGrafter"/>
</dbReference>
<dbReference type="InterPro" id="IPR011650">
    <property type="entry name" value="Peptidase_M20_dimer"/>
</dbReference>
<dbReference type="SUPFAM" id="SSF53187">
    <property type="entry name" value="Zn-dependent exopeptidases"/>
    <property type="match status" value="1"/>
</dbReference>
<evidence type="ECO:0000259" key="2">
    <source>
        <dbReference type="Pfam" id="PF07687"/>
    </source>
</evidence>
<dbReference type="PANTHER" id="PTHR30575">
    <property type="entry name" value="PEPTIDASE M20"/>
    <property type="match status" value="1"/>
</dbReference>